<dbReference type="GO" id="GO:0044715">
    <property type="term" value="F:8-oxo-dGDP phosphatase activity"/>
    <property type="evidence" value="ECO:0007669"/>
    <property type="project" value="TreeGrafter"/>
</dbReference>
<keyword evidence="3" id="KW-1185">Reference proteome</keyword>
<accession>A0AAD5UKL3</accession>
<sequence>MLKLVKKYSNYQQFNPIPLKYKSETIGHIQPKMVPHLPSFFQVEQNEIILLTNCTETIEKMLLEWKAKGLFKCLKGWRNERYNVYGSDSILFEIERSANTLLGIRGYGCHMNGYILDNDQVKVWIGKRSLNKQTFPGLTVGYTPLECMVKEAWEEAGISKELCKDMVQTSCISFWRLDEYESEPATNYVFDLQLPNDFVPKQQDDEVDSFRLLEIPEIKELILKEKFKPEAALVMIDFMVRKGFLNDEEGFLELVTRLRVLFDYPGPK</sequence>
<protein>
    <recommendedName>
        <fullName evidence="1">Nudix hydrolase domain-containing protein</fullName>
    </recommendedName>
</protein>
<gene>
    <name evidence="2" type="ORF">HK103_004257</name>
</gene>
<dbReference type="Proteomes" id="UP001210925">
    <property type="component" value="Unassembled WGS sequence"/>
</dbReference>
<proteinExistence type="predicted"/>
<reference evidence="2" key="1">
    <citation type="submission" date="2020-05" db="EMBL/GenBank/DDBJ databases">
        <title>Phylogenomic resolution of chytrid fungi.</title>
        <authorList>
            <person name="Stajich J.E."/>
            <person name="Amses K."/>
            <person name="Simmons R."/>
            <person name="Seto K."/>
            <person name="Myers J."/>
            <person name="Bonds A."/>
            <person name="Quandt C.A."/>
            <person name="Barry K."/>
            <person name="Liu P."/>
            <person name="Grigoriev I."/>
            <person name="Longcore J.E."/>
            <person name="James T.Y."/>
        </authorList>
    </citation>
    <scope>NUCLEOTIDE SEQUENCE</scope>
    <source>
        <strain evidence="2">PLAUS21</strain>
    </source>
</reference>
<dbReference type="InterPro" id="IPR015797">
    <property type="entry name" value="NUDIX_hydrolase-like_dom_sf"/>
</dbReference>
<dbReference type="PANTHER" id="PTHR13622">
    <property type="entry name" value="THIAMIN PYROPHOSPHOKINASE"/>
    <property type="match status" value="1"/>
</dbReference>
<dbReference type="Pfam" id="PF15916">
    <property type="entry name" value="DUF4743"/>
    <property type="match status" value="1"/>
</dbReference>
<dbReference type="FunFam" id="3.90.79.10:FF:000019">
    <property type="entry name" value="Thiamin pyrophosphokinase, putative"/>
    <property type="match status" value="1"/>
</dbReference>
<evidence type="ECO:0000313" key="3">
    <source>
        <dbReference type="Proteomes" id="UP001210925"/>
    </source>
</evidence>
<dbReference type="SUPFAM" id="SSF55811">
    <property type="entry name" value="Nudix"/>
    <property type="match status" value="1"/>
</dbReference>
<dbReference type="Gene3D" id="3.90.79.10">
    <property type="entry name" value="Nucleoside Triphosphate Pyrophosphohydrolase"/>
    <property type="match status" value="1"/>
</dbReference>
<comment type="caution">
    <text evidence="2">The sequence shown here is derived from an EMBL/GenBank/DDBJ whole genome shotgun (WGS) entry which is preliminary data.</text>
</comment>
<evidence type="ECO:0000313" key="2">
    <source>
        <dbReference type="EMBL" id="KAJ3257789.1"/>
    </source>
</evidence>
<dbReference type="EMBL" id="JADGKB010000034">
    <property type="protein sequence ID" value="KAJ3257789.1"/>
    <property type="molecule type" value="Genomic_DNA"/>
</dbReference>
<feature type="domain" description="Nudix hydrolase" evidence="1">
    <location>
        <begin position="106"/>
        <end position="237"/>
    </location>
</feature>
<name>A0AAD5UKL3_9FUNG</name>
<dbReference type="PANTHER" id="PTHR13622:SF8">
    <property type="entry name" value="THIAMIN PYROPHOSPHOKINASE 1"/>
    <property type="match status" value="1"/>
</dbReference>
<dbReference type="CDD" id="cd03676">
    <property type="entry name" value="NUDIX_Tnr3_like"/>
    <property type="match status" value="1"/>
</dbReference>
<dbReference type="AlphaFoldDB" id="A0AAD5UKL3"/>
<organism evidence="2 3">
    <name type="scientific">Boothiomyces macroporosus</name>
    <dbReference type="NCBI Taxonomy" id="261099"/>
    <lineage>
        <taxon>Eukaryota</taxon>
        <taxon>Fungi</taxon>
        <taxon>Fungi incertae sedis</taxon>
        <taxon>Chytridiomycota</taxon>
        <taxon>Chytridiomycota incertae sedis</taxon>
        <taxon>Chytridiomycetes</taxon>
        <taxon>Rhizophydiales</taxon>
        <taxon>Terramycetaceae</taxon>
        <taxon>Boothiomyces</taxon>
    </lineage>
</organism>
<dbReference type="InterPro" id="IPR031804">
    <property type="entry name" value="DUF4743"/>
</dbReference>
<evidence type="ECO:0000259" key="1">
    <source>
        <dbReference type="PROSITE" id="PS51462"/>
    </source>
</evidence>
<dbReference type="PROSITE" id="PS51462">
    <property type="entry name" value="NUDIX"/>
    <property type="match status" value="1"/>
</dbReference>
<dbReference type="InterPro" id="IPR000086">
    <property type="entry name" value="NUDIX_hydrolase_dom"/>
</dbReference>